<feature type="region of interest" description="Disordered" evidence="1">
    <location>
        <begin position="75"/>
        <end position="97"/>
    </location>
</feature>
<dbReference type="SUPFAM" id="SSF47413">
    <property type="entry name" value="lambda repressor-like DNA-binding domains"/>
    <property type="match status" value="1"/>
</dbReference>
<evidence type="ECO:0000256" key="1">
    <source>
        <dbReference type="SAM" id="MobiDB-lite"/>
    </source>
</evidence>
<organism evidence="3 4">
    <name type="scientific">Mycobacterium paragordonae</name>
    <dbReference type="NCBI Taxonomy" id="1389713"/>
    <lineage>
        <taxon>Bacteria</taxon>
        <taxon>Bacillati</taxon>
        <taxon>Actinomycetota</taxon>
        <taxon>Actinomycetes</taxon>
        <taxon>Mycobacteriales</taxon>
        <taxon>Mycobacteriaceae</taxon>
        <taxon>Mycobacterium</taxon>
    </lineage>
</organism>
<dbReference type="RefSeq" id="WP_225723043.1">
    <property type="nucleotide sequence ID" value="NZ_JAUFSA010000007.1"/>
</dbReference>
<dbReference type="AlphaFoldDB" id="A0AAJ1W703"/>
<dbReference type="EMBL" id="JAUFSA010000007">
    <property type="protein sequence ID" value="MDP7739683.1"/>
    <property type="molecule type" value="Genomic_DNA"/>
</dbReference>
<dbReference type="Pfam" id="PF13560">
    <property type="entry name" value="HTH_31"/>
    <property type="match status" value="1"/>
</dbReference>
<proteinExistence type="predicted"/>
<dbReference type="SMART" id="SM00530">
    <property type="entry name" value="HTH_XRE"/>
    <property type="match status" value="1"/>
</dbReference>
<protein>
    <submittedName>
        <fullName evidence="3">Helix-turn-helix transcriptional regulator</fullName>
    </submittedName>
</protein>
<sequence>MVVDVTEQLAQLGAQLQAARMAANLSQTELGQRAGVSRQLISRIEAGHPTGEIAAVVAVANALDHRLTAVPRKKPNRGEKAALDLINQLRTTSHDDH</sequence>
<dbReference type="CDD" id="cd00093">
    <property type="entry name" value="HTH_XRE"/>
    <property type="match status" value="1"/>
</dbReference>
<feature type="domain" description="HTH cro/C1-type" evidence="2">
    <location>
        <begin position="16"/>
        <end position="70"/>
    </location>
</feature>
<name>A0AAJ1W703_9MYCO</name>
<evidence type="ECO:0000313" key="3">
    <source>
        <dbReference type="EMBL" id="MDP7739683.1"/>
    </source>
</evidence>
<gene>
    <name evidence="3" type="ORF">QXL92_33695</name>
</gene>
<dbReference type="Proteomes" id="UP001229081">
    <property type="component" value="Unassembled WGS sequence"/>
</dbReference>
<dbReference type="PROSITE" id="PS50943">
    <property type="entry name" value="HTH_CROC1"/>
    <property type="match status" value="1"/>
</dbReference>
<evidence type="ECO:0000313" key="4">
    <source>
        <dbReference type="Proteomes" id="UP001229081"/>
    </source>
</evidence>
<comment type="caution">
    <text evidence="3">The sequence shown here is derived from an EMBL/GenBank/DDBJ whole genome shotgun (WGS) entry which is preliminary data.</text>
</comment>
<dbReference type="InterPro" id="IPR010982">
    <property type="entry name" value="Lambda_DNA-bd_dom_sf"/>
</dbReference>
<dbReference type="GO" id="GO:0003677">
    <property type="term" value="F:DNA binding"/>
    <property type="evidence" value="ECO:0007669"/>
    <property type="project" value="InterPro"/>
</dbReference>
<accession>A0AAJ1W703</accession>
<dbReference type="InterPro" id="IPR001387">
    <property type="entry name" value="Cro/C1-type_HTH"/>
</dbReference>
<dbReference type="Gene3D" id="1.10.260.40">
    <property type="entry name" value="lambda repressor-like DNA-binding domains"/>
    <property type="match status" value="1"/>
</dbReference>
<reference evidence="3" key="1">
    <citation type="submission" date="2023-06" db="EMBL/GenBank/DDBJ databases">
        <title>Identification of two novel mycobacterium reveal diversities and complexities of Mycobacterium gordonae clade.</title>
        <authorList>
            <person name="Matsumoto Y."/>
            <person name="Nakamura S."/>
            <person name="Motooka D."/>
            <person name="Fukushima K."/>
        </authorList>
    </citation>
    <scope>NUCLEOTIDE SEQUENCE</scope>
    <source>
        <strain evidence="3">TY812</strain>
    </source>
</reference>
<evidence type="ECO:0000259" key="2">
    <source>
        <dbReference type="PROSITE" id="PS50943"/>
    </source>
</evidence>